<reference evidence="4 5" key="1">
    <citation type="submission" date="2021-03" db="EMBL/GenBank/DDBJ databases">
        <title>Pseudidiomarina terrestris, a new bacterium isolated from saline soil.</title>
        <authorList>
            <person name="Galisteo C."/>
            <person name="De La Haba R."/>
            <person name="Sanchez-Porro C."/>
            <person name="Ventosa A."/>
        </authorList>
    </citation>
    <scope>NUCLEOTIDE SEQUENCE [LARGE SCALE GENOMIC DNA]</scope>
    <source>
        <strain evidence="2 5">1APP75-32.1</strain>
        <strain evidence="4">1APR75-15</strain>
        <strain evidence="3">1ASR75-15</strain>
    </source>
</reference>
<comment type="caution">
    <text evidence="2">The sequence shown here is derived from an EMBL/GenBank/DDBJ whole genome shotgun (WGS) entry which is preliminary data.</text>
</comment>
<feature type="chain" id="PRO_5043319764" evidence="1">
    <location>
        <begin position="23"/>
        <end position="107"/>
    </location>
</feature>
<accession>A0AAW7R171</accession>
<dbReference type="EMBL" id="JAGGJB010000004">
    <property type="protein sequence ID" value="MDN7125019.1"/>
    <property type="molecule type" value="Genomic_DNA"/>
</dbReference>
<dbReference type="Proteomes" id="UP001169491">
    <property type="component" value="Unassembled WGS sequence"/>
</dbReference>
<dbReference type="Proteomes" id="UP001169492">
    <property type="component" value="Unassembled WGS sequence"/>
</dbReference>
<organism evidence="2 5">
    <name type="scientific">Pseudidiomarina terrestris</name>
    <dbReference type="NCBI Taxonomy" id="2820060"/>
    <lineage>
        <taxon>Bacteria</taxon>
        <taxon>Pseudomonadati</taxon>
        <taxon>Pseudomonadota</taxon>
        <taxon>Gammaproteobacteria</taxon>
        <taxon>Alteromonadales</taxon>
        <taxon>Idiomarinaceae</taxon>
        <taxon>Pseudidiomarina</taxon>
    </lineage>
</organism>
<dbReference type="RefSeq" id="WP_301721159.1">
    <property type="nucleotide sequence ID" value="NZ_JAGGJB010000004.1"/>
</dbReference>
<evidence type="ECO:0000313" key="5">
    <source>
        <dbReference type="Proteomes" id="UP001169492"/>
    </source>
</evidence>
<evidence type="ECO:0000313" key="2">
    <source>
        <dbReference type="EMBL" id="MDN7125019.1"/>
    </source>
</evidence>
<dbReference type="AlphaFoldDB" id="A0AAW7R171"/>
<evidence type="ECO:0000313" key="3">
    <source>
        <dbReference type="EMBL" id="MDN7129506.1"/>
    </source>
</evidence>
<name>A0AAW7R171_9GAMM</name>
<protein>
    <submittedName>
        <fullName evidence="2">Uncharacterized protein</fullName>
    </submittedName>
</protein>
<evidence type="ECO:0000313" key="4">
    <source>
        <dbReference type="Proteomes" id="UP001169491"/>
    </source>
</evidence>
<keyword evidence="4" id="KW-1185">Reference proteome</keyword>
<gene>
    <name evidence="2" type="ORF">J6I90_08995</name>
    <name evidence="3" type="ORF">J6I92_06455</name>
</gene>
<keyword evidence="1" id="KW-0732">Signal</keyword>
<sequence>MKLLVGNLLALSLFFIPLPSYAQTSQEICWTTYTEVSRPNGTLPDGTPRYETVLVEGRTCYDMANLDGGWPGVGGNEQDYEFGGGGAGAGGFQLGALGYCNVTCAMK</sequence>
<evidence type="ECO:0000256" key="1">
    <source>
        <dbReference type="SAM" id="SignalP"/>
    </source>
</evidence>
<proteinExistence type="predicted"/>
<feature type="signal peptide" evidence="1">
    <location>
        <begin position="1"/>
        <end position="22"/>
    </location>
</feature>
<dbReference type="EMBL" id="JAGGJC010000002">
    <property type="protein sequence ID" value="MDN7129506.1"/>
    <property type="molecule type" value="Genomic_DNA"/>
</dbReference>